<proteinExistence type="predicted"/>
<protein>
    <submittedName>
        <fullName evidence="1">Uncharacterized protein</fullName>
    </submittedName>
</protein>
<dbReference type="AlphaFoldDB" id="A0A0K2TLF7"/>
<organism evidence="1">
    <name type="scientific">Lepeophtheirus salmonis</name>
    <name type="common">Salmon louse</name>
    <name type="synonym">Caligus salmonis</name>
    <dbReference type="NCBI Taxonomy" id="72036"/>
    <lineage>
        <taxon>Eukaryota</taxon>
        <taxon>Metazoa</taxon>
        <taxon>Ecdysozoa</taxon>
        <taxon>Arthropoda</taxon>
        <taxon>Crustacea</taxon>
        <taxon>Multicrustacea</taxon>
        <taxon>Hexanauplia</taxon>
        <taxon>Copepoda</taxon>
        <taxon>Siphonostomatoida</taxon>
        <taxon>Caligidae</taxon>
        <taxon>Lepeophtheirus</taxon>
    </lineage>
</organism>
<sequence>MRVFEERFNVEPLSHSMNPEFLIHDGLMLLSVDSMLMKSAPKLRHEEGVHPIQKGVLFLLKGKLTLGEKATSGKGGVVQQGMIEDQCPCPCSES</sequence>
<dbReference type="EMBL" id="HACA01008945">
    <property type="protein sequence ID" value="CDW26306.1"/>
    <property type="molecule type" value="Transcribed_RNA"/>
</dbReference>
<reference evidence="1" key="1">
    <citation type="submission" date="2014-05" db="EMBL/GenBank/DDBJ databases">
        <authorList>
            <person name="Chronopoulou M."/>
        </authorList>
    </citation>
    <scope>NUCLEOTIDE SEQUENCE</scope>
    <source>
        <tissue evidence="1">Whole organism</tissue>
    </source>
</reference>
<name>A0A0K2TLF7_LEPSM</name>
<evidence type="ECO:0000313" key="1">
    <source>
        <dbReference type="EMBL" id="CDW26306.1"/>
    </source>
</evidence>
<accession>A0A0K2TLF7</accession>